<accession>A0AAV4M3F6</accession>
<dbReference type="AlphaFoldDB" id="A0AAV4M3F6"/>
<gene>
    <name evidence="1" type="ORF">CEXT_280661</name>
</gene>
<evidence type="ECO:0000313" key="2">
    <source>
        <dbReference type="Proteomes" id="UP001054945"/>
    </source>
</evidence>
<dbReference type="EMBL" id="BPLR01019324">
    <property type="protein sequence ID" value="GIX66559.1"/>
    <property type="molecule type" value="Genomic_DNA"/>
</dbReference>
<reference evidence="1 2" key="1">
    <citation type="submission" date="2021-06" db="EMBL/GenBank/DDBJ databases">
        <title>Caerostris extrusa draft genome.</title>
        <authorList>
            <person name="Kono N."/>
            <person name="Arakawa K."/>
        </authorList>
    </citation>
    <scope>NUCLEOTIDE SEQUENCE [LARGE SCALE GENOMIC DNA]</scope>
</reference>
<protein>
    <submittedName>
        <fullName evidence="1">Uncharacterized protein</fullName>
    </submittedName>
</protein>
<name>A0AAV4M3F6_CAEEX</name>
<dbReference type="Proteomes" id="UP001054945">
    <property type="component" value="Unassembled WGS sequence"/>
</dbReference>
<organism evidence="1 2">
    <name type="scientific">Caerostris extrusa</name>
    <name type="common">Bark spider</name>
    <name type="synonym">Caerostris bankana</name>
    <dbReference type="NCBI Taxonomy" id="172846"/>
    <lineage>
        <taxon>Eukaryota</taxon>
        <taxon>Metazoa</taxon>
        <taxon>Ecdysozoa</taxon>
        <taxon>Arthropoda</taxon>
        <taxon>Chelicerata</taxon>
        <taxon>Arachnida</taxon>
        <taxon>Araneae</taxon>
        <taxon>Araneomorphae</taxon>
        <taxon>Entelegynae</taxon>
        <taxon>Araneoidea</taxon>
        <taxon>Araneidae</taxon>
        <taxon>Caerostris</taxon>
    </lineage>
</organism>
<comment type="caution">
    <text evidence="1">The sequence shown here is derived from an EMBL/GenBank/DDBJ whole genome shotgun (WGS) entry which is preliminary data.</text>
</comment>
<keyword evidence="2" id="KW-1185">Reference proteome</keyword>
<sequence length="78" mass="8618">MRVFITKSHAGTFRPETAVGIRCRNAKLRLTATVECELESVVQIPINSLNSFRYEESCGKFRPQTSVGIVGGTQAPYV</sequence>
<proteinExistence type="predicted"/>
<evidence type="ECO:0000313" key="1">
    <source>
        <dbReference type="EMBL" id="GIX66559.1"/>
    </source>
</evidence>